<evidence type="ECO:0000256" key="1">
    <source>
        <dbReference type="SAM" id="MobiDB-lite"/>
    </source>
</evidence>
<feature type="compositionally biased region" description="Basic and acidic residues" evidence="1">
    <location>
        <begin position="50"/>
        <end position="60"/>
    </location>
</feature>
<organism evidence="2 3">
    <name type="scientific">Branchiostoma lanceolatum</name>
    <name type="common">Common lancelet</name>
    <name type="synonym">Amphioxus lanceolatum</name>
    <dbReference type="NCBI Taxonomy" id="7740"/>
    <lineage>
        <taxon>Eukaryota</taxon>
        <taxon>Metazoa</taxon>
        <taxon>Chordata</taxon>
        <taxon>Cephalochordata</taxon>
        <taxon>Leptocardii</taxon>
        <taxon>Amphioxiformes</taxon>
        <taxon>Branchiostomatidae</taxon>
        <taxon>Branchiostoma</taxon>
    </lineage>
</organism>
<feature type="region of interest" description="Disordered" evidence="1">
    <location>
        <begin position="455"/>
        <end position="556"/>
    </location>
</feature>
<feature type="compositionally biased region" description="Basic and acidic residues" evidence="1">
    <location>
        <begin position="72"/>
        <end position="93"/>
    </location>
</feature>
<dbReference type="OrthoDB" id="10057439at2759"/>
<feature type="compositionally biased region" description="Low complexity" evidence="1">
    <location>
        <begin position="18"/>
        <end position="31"/>
    </location>
</feature>
<protein>
    <submittedName>
        <fullName evidence="2">KIAA0586 protein</fullName>
    </submittedName>
</protein>
<feature type="compositionally biased region" description="Low complexity" evidence="1">
    <location>
        <begin position="129"/>
        <end position="141"/>
    </location>
</feature>
<feature type="compositionally biased region" description="Polar residues" evidence="1">
    <location>
        <begin position="520"/>
        <end position="536"/>
    </location>
</feature>
<dbReference type="PANTHER" id="PTHR15721">
    <property type="entry name" value="KIAA0586 PROTEIN"/>
    <property type="match status" value="1"/>
</dbReference>
<name>A0A8J9ZT01_BRALA</name>
<dbReference type="AlphaFoldDB" id="A0A8J9ZT01"/>
<dbReference type="InterPro" id="IPR029246">
    <property type="entry name" value="TALPID3"/>
</dbReference>
<dbReference type="Proteomes" id="UP000838412">
    <property type="component" value="Chromosome 4"/>
</dbReference>
<accession>A0A8J9ZT01</accession>
<gene>
    <name evidence="2" type="primary">KIAA0586</name>
    <name evidence="2" type="ORF">BLAG_LOCUS16990</name>
</gene>
<evidence type="ECO:0000313" key="3">
    <source>
        <dbReference type="Proteomes" id="UP000838412"/>
    </source>
</evidence>
<dbReference type="PANTHER" id="PTHR15721:SF2">
    <property type="entry name" value="PROTEIN TALPID3"/>
    <property type="match status" value="1"/>
</dbReference>
<dbReference type="Pfam" id="PF15324">
    <property type="entry name" value="TALPID3"/>
    <property type="match status" value="1"/>
</dbReference>
<reference evidence="2" key="1">
    <citation type="submission" date="2022-01" db="EMBL/GenBank/DDBJ databases">
        <authorList>
            <person name="Braso-Vives M."/>
        </authorList>
    </citation>
    <scope>NUCLEOTIDE SEQUENCE</scope>
</reference>
<keyword evidence="3" id="KW-1185">Reference proteome</keyword>
<feature type="region of interest" description="Disordered" evidence="1">
    <location>
        <begin position="162"/>
        <end position="193"/>
    </location>
</feature>
<dbReference type="GO" id="GO:0005814">
    <property type="term" value="C:centriole"/>
    <property type="evidence" value="ECO:0007669"/>
    <property type="project" value="TreeGrafter"/>
</dbReference>
<dbReference type="EMBL" id="OV696689">
    <property type="protein sequence ID" value="CAH1261624.1"/>
    <property type="molecule type" value="Genomic_DNA"/>
</dbReference>
<dbReference type="GO" id="GO:0007224">
    <property type="term" value="P:smoothened signaling pathway"/>
    <property type="evidence" value="ECO:0007669"/>
    <property type="project" value="InterPro"/>
</dbReference>
<sequence>MAASPATQLLSITSAAVSALGKSSQSSHSSGSSGGARPNTGLSFQPTVTRHFEQTTERRQTPLRQESSSSGGEKESDSTADKKHDQDNIKGTEAEMADSANSSSASEILIRSTVLDHDKSLISKSMNTSSDSRASFGSSGSQRVRVPRKLLKEVRSPFERDEATGVVEHVPAPLPGNLPPGKEDRTEESDVPSVPVLAEQEEQEVLISYLKQREARSDRPSTLPTSKAGRVRDRPQSPAAVAVQPPASYSVAAASDVVIQTLSPPHKVGSAAGTQQGALLQQGAAVEGMDITVNQDAPGDDVKVSRFQLTEKQKLLKSQLGRRQDRTAPVKKVVQPRVIKHLVAAGGDENKPPNRQETAGVDTASIAAATAAAVAATAPFFQAHTDLESKISSINEKLSRLQESYQDKSSAARQSDQQIHHQLQQLTDMRIKFLEQLQQQQLDWQAKTAAGMVGRQPAAETYQTRPAAVSAPGAAPDQPDSRPNPPGYDDWTHPKYVPVEVHHHGPTYPAAPRPTPATHGVSSRFATTHATQTSPLDTPAPRKHPPVPIPKDNSLERADRMARLQREVEEHSKGKVIHHV</sequence>
<feature type="compositionally biased region" description="Low complexity" evidence="1">
    <location>
        <begin position="236"/>
        <end position="245"/>
    </location>
</feature>
<feature type="region of interest" description="Disordered" evidence="1">
    <location>
        <begin position="17"/>
        <end position="106"/>
    </location>
</feature>
<feature type="region of interest" description="Disordered" evidence="1">
    <location>
        <begin position="123"/>
        <end position="143"/>
    </location>
</feature>
<feature type="region of interest" description="Disordered" evidence="1">
    <location>
        <begin position="212"/>
        <end position="245"/>
    </location>
</feature>
<evidence type="ECO:0000313" key="2">
    <source>
        <dbReference type="EMBL" id="CAH1261624.1"/>
    </source>
</evidence>
<proteinExistence type="predicted"/>
<dbReference type="GO" id="GO:0036064">
    <property type="term" value="C:ciliary basal body"/>
    <property type="evidence" value="ECO:0007669"/>
    <property type="project" value="TreeGrafter"/>
</dbReference>